<evidence type="ECO:0000313" key="2">
    <source>
        <dbReference type="EMBL" id="KAJ1159876.1"/>
    </source>
</evidence>
<reference evidence="2" key="1">
    <citation type="journal article" date="2022" name="bioRxiv">
        <title>Sequencing and chromosome-scale assembly of the giantPleurodeles waltlgenome.</title>
        <authorList>
            <person name="Brown T."/>
            <person name="Elewa A."/>
            <person name="Iarovenko S."/>
            <person name="Subramanian E."/>
            <person name="Araus A.J."/>
            <person name="Petzold A."/>
            <person name="Susuki M."/>
            <person name="Suzuki K.-i.T."/>
            <person name="Hayashi T."/>
            <person name="Toyoda A."/>
            <person name="Oliveira C."/>
            <person name="Osipova E."/>
            <person name="Leigh N.D."/>
            <person name="Simon A."/>
            <person name="Yun M.H."/>
        </authorList>
    </citation>
    <scope>NUCLEOTIDE SEQUENCE</scope>
    <source>
        <strain evidence="2">20211129_DDA</strain>
        <tissue evidence="2">Liver</tissue>
    </source>
</reference>
<accession>A0AAV7S4E9</accession>
<keyword evidence="3" id="KW-1185">Reference proteome</keyword>
<feature type="compositionally biased region" description="Low complexity" evidence="1">
    <location>
        <begin position="184"/>
        <end position="206"/>
    </location>
</feature>
<gene>
    <name evidence="2" type="ORF">NDU88_000380</name>
</gene>
<name>A0AAV7S4E9_PLEWA</name>
<evidence type="ECO:0000313" key="3">
    <source>
        <dbReference type="Proteomes" id="UP001066276"/>
    </source>
</evidence>
<sequence length="246" mass="26373">MTGPGRYRRDSGVVSRGLFGGVLYFWEVVGRSGLRDLGSIPVLGRGWASSDRSGSQSVLLVRGRVEMGDPNGLLLRFAGSGLPYHSRPRTGPIRSPRVLVCYQGRVGPGAPSGRHRRPREPGVSVCPLAAVQIPLWVFGPPGPHRFDHAAAPLLTPNVALWVAASSLHQFGVSDCRDRDSVWVPSSAPESRSTRAASSAAGHAPLPKSNLGLGIHDNENDWAQTLLEPQHEVLKPSAIFSTPLYSN</sequence>
<organism evidence="2 3">
    <name type="scientific">Pleurodeles waltl</name>
    <name type="common">Iberian ribbed newt</name>
    <dbReference type="NCBI Taxonomy" id="8319"/>
    <lineage>
        <taxon>Eukaryota</taxon>
        <taxon>Metazoa</taxon>
        <taxon>Chordata</taxon>
        <taxon>Craniata</taxon>
        <taxon>Vertebrata</taxon>
        <taxon>Euteleostomi</taxon>
        <taxon>Amphibia</taxon>
        <taxon>Batrachia</taxon>
        <taxon>Caudata</taxon>
        <taxon>Salamandroidea</taxon>
        <taxon>Salamandridae</taxon>
        <taxon>Pleurodelinae</taxon>
        <taxon>Pleurodeles</taxon>
    </lineage>
</organism>
<feature type="region of interest" description="Disordered" evidence="1">
    <location>
        <begin position="181"/>
        <end position="211"/>
    </location>
</feature>
<dbReference type="Proteomes" id="UP001066276">
    <property type="component" value="Chromosome 4_2"/>
</dbReference>
<comment type="caution">
    <text evidence="2">The sequence shown here is derived from an EMBL/GenBank/DDBJ whole genome shotgun (WGS) entry which is preliminary data.</text>
</comment>
<protein>
    <submittedName>
        <fullName evidence="2">Uncharacterized protein</fullName>
    </submittedName>
</protein>
<dbReference type="EMBL" id="JANPWB010000008">
    <property type="protein sequence ID" value="KAJ1159876.1"/>
    <property type="molecule type" value="Genomic_DNA"/>
</dbReference>
<evidence type="ECO:0000256" key="1">
    <source>
        <dbReference type="SAM" id="MobiDB-lite"/>
    </source>
</evidence>
<dbReference type="AlphaFoldDB" id="A0AAV7S4E9"/>
<proteinExistence type="predicted"/>